<gene>
    <name evidence="1" type="ORF">HKBW3S09_02001</name>
</gene>
<feature type="non-terminal residue" evidence="1">
    <location>
        <position position="123"/>
    </location>
</feature>
<sequence>MGAQLQDSDLKGFTQVQNLIDGLFLANSQQNPLHQVINITETSGLAAIAIDGDGVVTETLGYEIGDNPAIIEPNARTVGVKDADNSEGQLVLMVIGHGQGFGEPLSFIIAASRSHRINISMIV</sequence>
<organism evidence="1 2">
    <name type="scientific">Candidatus Hakubella thermalkaliphila</name>
    <dbReference type="NCBI Taxonomy" id="2754717"/>
    <lineage>
        <taxon>Bacteria</taxon>
        <taxon>Bacillati</taxon>
        <taxon>Actinomycetota</taxon>
        <taxon>Actinomycetota incertae sedis</taxon>
        <taxon>Candidatus Hakubellales</taxon>
        <taxon>Candidatus Hakubellaceae</taxon>
        <taxon>Candidatus Hakubella</taxon>
    </lineage>
</organism>
<dbReference type="AlphaFoldDB" id="A0A6V8NYN9"/>
<accession>A0A6V8NYN9</accession>
<comment type="caution">
    <text evidence="1">The sequence shown here is derived from an EMBL/GenBank/DDBJ whole genome shotgun (WGS) entry which is preliminary data.</text>
</comment>
<evidence type="ECO:0000313" key="2">
    <source>
        <dbReference type="Proteomes" id="UP000585609"/>
    </source>
</evidence>
<name>A0A6V8NYN9_9ACTN</name>
<dbReference type="Proteomes" id="UP000585609">
    <property type="component" value="Unassembled WGS sequence"/>
</dbReference>
<reference evidence="1 2" key="1">
    <citation type="journal article" date="2020" name="Front. Microbiol.">
        <title>Single-cell genomics of novel Actinobacteria with the Wood-Ljungdahl pathway discovered in a serpentinizing system.</title>
        <authorList>
            <person name="Merino N."/>
            <person name="Kawai M."/>
            <person name="Boyd E.S."/>
            <person name="Colman D.R."/>
            <person name="McGlynn S.E."/>
            <person name="Nealson K.H."/>
            <person name="Kurokawa K."/>
            <person name="Hongoh Y."/>
        </authorList>
    </citation>
    <scope>NUCLEOTIDE SEQUENCE [LARGE SCALE GENOMIC DNA]</scope>
    <source>
        <strain evidence="1 2">S09_30</strain>
    </source>
</reference>
<proteinExistence type="predicted"/>
<protein>
    <submittedName>
        <fullName evidence="1">Uncharacterized protein</fullName>
    </submittedName>
</protein>
<evidence type="ECO:0000313" key="1">
    <source>
        <dbReference type="EMBL" id="GFP24534.1"/>
    </source>
</evidence>
<dbReference type="EMBL" id="BLRW01000641">
    <property type="protein sequence ID" value="GFP24534.1"/>
    <property type="molecule type" value="Genomic_DNA"/>
</dbReference>